<keyword evidence="9" id="KW-1185">Reference proteome</keyword>
<feature type="transmembrane region" description="Helical" evidence="6">
    <location>
        <begin position="155"/>
        <end position="173"/>
    </location>
</feature>
<evidence type="ECO:0000256" key="3">
    <source>
        <dbReference type="ARBA" id="ARBA00022989"/>
    </source>
</evidence>
<protein>
    <submittedName>
        <fullName evidence="8">MFS general substrate transporter</fullName>
    </submittedName>
</protein>
<dbReference type="InterPro" id="IPR011701">
    <property type="entry name" value="MFS"/>
</dbReference>
<feature type="transmembrane region" description="Helical" evidence="6">
    <location>
        <begin position="218"/>
        <end position="239"/>
    </location>
</feature>
<dbReference type="STRING" id="1077348.A0A2G8S041"/>
<feature type="region of interest" description="Disordered" evidence="5">
    <location>
        <begin position="1"/>
        <end position="55"/>
    </location>
</feature>
<feature type="transmembrane region" description="Helical" evidence="6">
    <location>
        <begin position="402"/>
        <end position="421"/>
    </location>
</feature>
<comment type="subcellular location">
    <subcellularLocation>
        <location evidence="1">Membrane</location>
        <topology evidence="1">Multi-pass membrane protein</topology>
    </subcellularLocation>
</comment>
<dbReference type="EMBL" id="AYKW01000034">
    <property type="protein sequence ID" value="PIL27115.1"/>
    <property type="molecule type" value="Genomic_DNA"/>
</dbReference>
<feature type="transmembrane region" description="Helical" evidence="6">
    <location>
        <begin position="323"/>
        <end position="342"/>
    </location>
</feature>
<dbReference type="Pfam" id="PF07690">
    <property type="entry name" value="MFS_1"/>
    <property type="match status" value="1"/>
</dbReference>
<evidence type="ECO:0000256" key="5">
    <source>
        <dbReference type="SAM" id="MobiDB-lite"/>
    </source>
</evidence>
<dbReference type="GO" id="GO:0005886">
    <property type="term" value="C:plasma membrane"/>
    <property type="evidence" value="ECO:0007669"/>
    <property type="project" value="TreeGrafter"/>
</dbReference>
<evidence type="ECO:0000256" key="6">
    <source>
        <dbReference type="SAM" id="Phobius"/>
    </source>
</evidence>
<evidence type="ECO:0000313" key="9">
    <source>
        <dbReference type="Proteomes" id="UP000230002"/>
    </source>
</evidence>
<evidence type="ECO:0000256" key="1">
    <source>
        <dbReference type="ARBA" id="ARBA00004141"/>
    </source>
</evidence>
<dbReference type="PANTHER" id="PTHR23502:SF74">
    <property type="entry name" value="MAJOR FACILITATOR SUPERFAMILY (MFS) PROFILE DOMAIN-CONTAINING PROTEIN"/>
    <property type="match status" value="1"/>
</dbReference>
<dbReference type="PROSITE" id="PS50850">
    <property type="entry name" value="MFS"/>
    <property type="match status" value="1"/>
</dbReference>
<name>A0A2G8S041_9APHY</name>
<dbReference type="OrthoDB" id="9986881at2759"/>
<dbReference type="InterPro" id="IPR020846">
    <property type="entry name" value="MFS_dom"/>
</dbReference>
<gene>
    <name evidence="8" type="ORF">GSI_10256</name>
</gene>
<reference evidence="8 9" key="1">
    <citation type="journal article" date="2015" name="Sci. Rep.">
        <title>Chromosome-level genome map provides insights into diverse defense mechanisms in the medicinal fungus Ganoderma sinense.</title>
        <authorList>
            <person name="Zhu Y."/>
            <person name="Xu J."/>
            <person name="Sun C."/>
            <person name="Zhou S."/>
            <person name="Xu H."/>
            <person name="Nelson D.R."/>
            <person name="Qian J."/>
            <person name="Song J."/>
            <person name="Luo H."/>
            <person name="Xiang L."/>
            <person name="Li Y."/>
            <person name="Xu Z."/>
            <person name="Ji A."/>
            <person name="Wang L."/>
            <person name="Lu S."/>
            <person name="Hayward A."/>
            <person name="Sun W."/>
            <person name="Li X."/>
            <person name="Schwartz D.C."/>
            <person name="Wang Y."/>
            <person name="Chen S."/>
        </authorList>
    </citation>
    <scope>NUCLEOTIDE SEQUENCE [LARGE SCALE GENOMIC DNA]</scope>
    <source>
        <strain evidence="8 9">ZZ0214-1</strain>
    </source>
</reference>
<feature type="transmembrane region" description="Helical" evidence="6">
    <location>
        <begin position="245"/>
        <end position="265"/>
    </location>
</feature>
<evidence type="ECO:0000259" key="7">
    <source>
        <dbReference type="PROSITE" id="PS50850"/>
    </source>
</evidence>
<dbReference type="AlphaFoldDB" id="A0A2G8S041"/>
<feature type="transmembrane region" description="Helical" evidence="6">
    <location>
        <begin position="362"/>
        <end position="381"/>
    </location>
</feature>
<organism evidence="8 9">
    <name type="scientific">Ganoderma sinense ZZ0214-1</name>
    <dbReference type="NCBI Taxonomy" id="1077348"/>
    <lineage>
        <taxon>Eukaryota</taxon>
        <taxon>Fungi</taxon>
        <taxon>Dikarya</taxon>
        <taxon>Basidiomycota</taxon>
        <taxon>Agaricomycotina</taxon>
        <taxon>Agaricomycetes</taxon>
        <taxon>Polyporales</taxon>
        <taxon>Polyporaceae</taxon>
        <taxon>Ganoderma</taxon>
    </lineage>
</organism>
<dbReference type="SUPFAM" id="SSF103473">
    <property type="entry name" value="MFS general substrate transporter"/>
    <property type="match status" value="1"/>
</dbReference>
<keyword evidence="4 6" id="KW-0472">Membrane</keyword>
<feature type="transmembrane region" description="Helical" evidence="6">
    <location>
        <begin position="185"/>
        <end position="206"/>
    </location>
</feature>
<dbReference type="Proteomes" id="UP000230002">
    <property type="component" value="Unassembled WGS sequence"/>
</dbReference>
<keyword evidence="3 6" id="KW-1133">Transmembrane helix</keyword>
<evidence type="ECO:0000256" key="2">
    <source>
        <dbReference type="ARBA" id="ARBA00022692"/>
    </source>
</evidence>
<feature type="transmembrane region" description="Helical" evidence="6">
    <location>
        <begin position="427"/>
        <end position="455"/>
    </location>
</feature>
<dbReference type="InterPro" id="IPR036259">
    <property type="entry name" value="MFS_trans_sf"/>
</dbReference>
<dbReference type="PANTHER" id="PTHR23502">
    <property type="entry name" value="MAJOR FACILITATOR SUPERFAMILY"/>
    <property type="match status" value="1"/>
</dbReference>
<evidence type="ECO:0000313" key="8">
    <source>
        <dbReference type="EMBL" id="PIL27115.1"/>
    </source>
</evidence>
<evidence type="ECO:0000256" key="4">
    <source>
        <dbReference type="ARBA" id="ARBA00023136"/>
    </source>
</evidence>
<dbReference type="FunFam" id="1.20.1250.20:FF:000011">
    <property type="entry name" value="MFS multidrug transporter, putative"/>
    <property type="match status" value="1"/>
</dbReference>
<feature type="transmembrane region" description="Helical" evidence="6">
    <location>
        <begin position="88"/>
        <end position="105"/>
    </location>
</feature>
<sequence length="585" mass="63501">MSGLSSPGSSTSTLQEPTRVHTLLQESLRRDEIRAEQYGGDDPQDPLPKQGDILPPSKEVYSLDPALVGWDGPNDPENPQNWSSRKKWATTILSVLMTVNVTFASSAPSGASTAIATEFGVNTEVGYLVTSIFLCGYVVGPLLWGPGSELFGRRIIFRIGLAVYVILHLGQALANNMTTLLVTRFLTGVFACAPLTIGGGVIVDIWDPITRGTATAIFSAGVFVGPVLGPIVGGFVIQSSLGWRWIFWIMMIFAGFCTVLAFLFLPETYAPVLLQWKAERLRKADPKANAQLYAEHERSDWSFTGVLHRTLYRPVQMLIREPILLLITIYISLVYGVLYAMFEAIPYIFITTRGFNSGEAGLVFVGVGVGTTIGAYLTIPLSKHYPKLIVKYRGFPPPEERLYGAMIGGVMLVIGAFWLGWTGEYARIHWIVPALATVPIGAAVALVFNGFLAYLVDTYLQYAASAFSANTIVRSCVGAAFPLFTVQMFSALGISWACTLVGLCGLLLAPSPFLFYKYGPRIRAKSKFSPCPDLAIAKAIAEEEAAAAAKGEAQAKRVPPLLVSVWFPGTTLPAFDDDHRLASCT</sequence>
<dbReference type="Gene3D" id="1.20.1250.20">
    <property type="entry name" value="MFS general substrate transporter like domains"/>
    <property type="match status" value="1"/>
</dbReference>
<dbReference type="CDD" id="cd17323">
    <property type="entry name" value="MFS_Tpo1_MDR_like"/>
    <property type="match status" value="1"/>
</dbReference>
<feature type="compositionally biased region" description="Low complexity" evidence="5">
    <location>
        <begin position="1"/>
        <end position="14"/>
    </location>
</feature>
<keyword evidence="2 6" id="KW-0812">Transmembrane</keyword>
<feature type="transmembrane region" description="Helical" evidence="6">
    <location>
        <begin position="125"/>
        <end position="143"/>
    </location>
</feature>
<comment type="caution">
    <text evidence="8">The sequence shown here is derived from an EMBL/GenBank/DDBJ whole genome shotgun (WGS) entry which is preliminary data.</text>
</comment>
<accession>A0A2G8S041</accession>
<feature type="transmembrane region" description="Helical" evidence="6">
    <location>
        <begin position="467"/>
        <end position="488"/>
    </location>
</feature>
<proteinExistence type="predicted"/>
<feature type="transmembrane region" description="Helical" evidence="6">
    <location>
        <begin position="494"/>
        <end position="516"/>
    </location>
</feature>
<feature type="domain" description="Major facilitator superfamily (MFS) profile" evidence="7">
    <location>
        <begin position="86"/>
        <end position="523"/>
    </location>
</feature>
<dbReference type="GO" id="GO:0022857">
    <property type="term" value="F:transmembrane transporter activity"/>
    <property type="evidence" value="ECO:0007669"/>
    <property type="project" value="InterPro"/>
</dbReference>